<name>A0A0S4L928_9BACT</name>
<feature type="region of interest" description="Disordered" evidence="1">
    <location>
        <begin position="35"/>
        <end position="54"/>
    </location>
</feature>
<organism evidence="2 3">
    <name type="scientific">Candidatus Nitrospira nitrificans</name>
    <dbReference type="NCBI Taxonomy" id="1742973"/>
    <lineage>
        <taxon>Bacteria</taxon>
        <taxon>Pseudomonadati</taxon>
        <taxon>Nitrospirota</taxon>
        <taxon>Nitrospiria</taxon>
        <taxon>Nitrospirales</taxon>
        <taxon>Nitrospiraceae</taxon>
        <taxon>Nitrospira</taxon>
    </lineage>
</organism>
<accession>A0A0S4L928</accession>
<evidence type="ECO:0000313" key="2">
    <source>
        <dbReference type="EMBL" id="CUS33727.1"/>
    </source>
</evidence>
<sequence length="78" mass="8885">MIDRDNEGGVWTAALKVACQFNDLRDRFEIPRKQNDPTGFIFPDEGGEVRGNSGAIEPYHEELADLIVRHRRTVFLSP</sequence>
<keyword evidence="3" id="KW-1185">Reference proteome</keyword>
<evidence type="ECO:0000313" key="3">
    <source>
        <dbReference type="Proteomes" id="UP000198736"/>
    </source>
</evidence>
<protein>
    <submittedName>
        <fullName evidence="2">Uncharacterized protein</fullName>
    </submittedName>
</protein>
<dbReference type="EMBL" id="CZPZ01000006">
    <property type="protein sequence ID" value="CUS33727.1"/>
    <property type="molecule type" value="Genomic_DNA"/>
</dbReference>
<gene>
    <name evidence="2" type="ORF">COMA2_140049</name>
</gene>
<reference evidence="3" key="1">
    <citation type="submission" date="2015-10" db="EMBL/GenBank/DDBJ databases">
        <authorList>
            <person name="Luecker S."/>
            <person name="Luecker S."/>
        </authorList>
    </citation>
    <scope>NUCLEOTIDE SEQUENCE [LARGE SCALE GENOMIC DNA]</scope>
</reference>
<dbReference type="AlphaFoldDB" id="A0A0S4L928"/>
<dbReference type="Proteomes" id="UP000198736">
    <property type="component" value="Unassembled WGS sequence"/>
</dbReference>
<evidence type="ECO:0000256" key="1">
    <source>
        <dbReference type="SAM" id="MobiDB-lite"/>
    </source>
</evidence>
<proteinExistence type="predicted"/>